<dbReference type="InterPro" id="IPR018062">
    <property type="entry name" value="HTH_AraC-typ_CS"/>
</dbReference>
<dbReference type="EMBL" id="CP157962">
    <property type="protein sequence ID" value="XBT96798.1"/>
    <property type="molecule type" value="Genomic_DNA"/>
</dbReference>
<sequence length="441" mass="48370">MDSNSGCFATFGENGQRQGLAFSAHGPLLRRIARPQRVPALMLAYGTDAASSISQSGMLCRKATAMIWNKTGTTSEQPAFVERRRWPRISEAPLCGNATDLPELVSLPFSTSNEAPGRQFSAWKERMAPLIDAYLPESAQGGDGFAASQTVWNLEGALLIQQQTPAFSYERSPEKVRFSAIDHWQITFLRTGKTWTSVNGHVVENEPGMMEIRALGCPFYGRTISAQSVSLILPCDLFADHGGLPGASNNIVLGGTRVKLLADYIAFLEANLDRLTRDDLHGVRNQLQEMIFHSVTPLVDGHATGDRSSEIGLMTKARRFIQSNLGSADLTPEALSRELAISRTRLYELFQASGGVLNYVRRRRLLAARAALADLSNGQKIADIASNLGFESAANFSRAFTHEFGYSPSEVRRHTGECKVEHIPRMTETSTFSGWLNTLGI</sequence>
<dbReference type="SMART" id="SM00342">
    <property type="entry name" value="HTH_ARAC"/>
    <property type="match status" value="1"/>
</dbReference>
<dbReference type="GO" id="GO:0003700">
    <property type="term" value="F:DNA-binding transcription factor activity"/>
    <property type="evidence" value="ECO:0007669"/>
    <property type="project" value="InterPro"/>
</dbReference>
<dbReference type="InterPro" id="IPR020449">
    <property type="entry name" value="Tscrpt_reg_AraC-type_HTH"/>
</dbReference>
<keyword evidence="3" id="KW-0804">Transcription</keyword>
<keyword evidence="1" id="KW-0805">Transcription regulation</keyword>
<dbReference type="InterPro" id="IPR050204">
    <property type="entry name" value="AraC_XylS_family_regulators"/>
</dbReference>
<geneLocation type="plasmid" evidence="5">
    <name>unnamed2</name>
</geneLocation>
<dbReference type="PROSITE" id="PS00041">
    <property type="entry name" value="HTH_ARAC_FAMILY_1"/>
    <property type="match status" value="1"/>
</dbReference>
<dbReference type="Gene3D" id="1.10.10.60">
    <property type="entry name" value="Homeodomain-like"/>
    <property type="match status" value="1"/>
</dbReference>
<gene>
    <name evidence="5" type="ORF">ABM479_31645</name>
</gene>
<organism evidence="5">
    <name type="scientific">Rhizobium sp. ZPR3</name>
    <dbReference type="NCBI Taxonomy" id="3158967"/>
    <lineage>
        <taxon>Bacteria</taxon>
        <taxon>Pseudomonadati</taxon>
        <taxon>Pseudomonadota</taxon>
        <taxon>Alphaproteobacteria</taxon>
        <taxon>Hyphomicrobiales</taxon>
        <taxon>Rhizobiaceae</taxon>
        <taxon>Rhizobium/Agrobacterium group</taxon>
        <taxon>Rhizobium</taxon>
    </lineage>
</organism>
<evidence type="ECO:0000259" key="4">
    <source>
        <dbReference type="PROSITE" id="PS01124"/>
    </source>
</evidence>
<reference evidence="5" key="1">
    <citation type="submission" date="2024-06" db="EMBL/GenBank/DDBJ databases">
        <authorList>
            <person name="Li T."/>
            <person name="Gao R."/>
        </authorList>
    </citation>
    <scope>NUCLEOTIDE SEQUENCE</scope>
    <source>
        <strain evidence="5">ZPR3</strain>
        <plasmid evidence="5">unnamed2</plasmid>
    </source>
</reference>
<keyword evidence="2" id="KW-0238">DNA-binding</keyword>
<dbReference type="SUPFAM" id="SSF46689">
    <property type="entry name" value="Homeodomain-like"/>
    <property type="match status" value="1"/>
</dbReference>
<proteinExistence type="predicted"/>
<dbReference type="GO" id="GO:0043565">
    <property type="term" value="F:sequence-specific DNA binding"/>
    <property type="evidence" value="ECO:0007669"/>
    <property type="project" value="InterPro"/>
</dbReference>
<protein>
    <submittedName>
        <fullName evidence="5">AraC family transcriptional regulator</fullName>
    </submittedName>
</protein>
<dbReference type="InterPro" id="IPR009057">
    <property type="entry name" value="Homeodomain-like_sf"/>
</dbReference>
<evidence type="ECO:0000313" key="5">
    <source>
        <dbReference type="EMBL" id="XBT96798.1"/>
    </source>
</evidence>
<dbReference type="PROSITE" id="PS01124">
    <property type="entry name" value="HTH_ARAC_FAMILY_2"/>
    <property type="match status" value="1"/>
</dbReference>
<evidence type="ECO:0000256" key="2">
    <source>
        <dbReference type="ARBA" id="ARBA00023125"/>
    </source>
</evidence>
<evidence type="ECO:0000256" key="3">
    <source>
        <dbReference type="ARBA" id="ARBA00023163"/>
    </source>
</evidence>
<dbReference type="PRINTS" id="PR00032">
    <property type="entry name" value="HTHARAC"/>
</dbReference>
<keyword evidence="5" id="KW-0614">Plasmid</keyword>
<feature type="domain" description="HTH araC/xylS-type" evidence="4">
    <location>
        <begin position="315"/>
        <end position="414"/>
    </location>
</feature>
<dbReference type="Pfam" id="PF12833">
    <property type="entry name" value="HTH_18"/>
    <property type="match status" value="1"/>
</dbReference>
<name>A0AAU7S2X1_9HYPH</name>
<dbReference type="RefSeq" id="WP_349961614.1">
    <property type="nucleotide sequence ID" value="NZ_CP157962.1"/>
</dbReference>
<dbReference type="PANTHER" id="PTHR46796">
    <property type="entry name" value="HTH-TYPE TRANSCRIPTIONAL ACTIVATOR RHAS-RELATED"/>
    <property type="match status" value="1"/>
</dbReference>
<dbReference type="InterPro" id="IPR018060">
    <property type="entry name" value="HTH_AraC"/>
</dbReference>
<dbReference type="PANTHER" id="PTHR46796:SF6">
    <property type="entry name" value="ARAC SUBFAMILY"/>
    <property type="match status" value="1"/>
</dbReference>
<evidence type="ECO:0000256" key="1">
    <source>
        <dbReference type="ARBA" id="ARBA00023015"/>
    </source>
</evidence>
<accession>A0AAU7S2X1</accession>
<dbReference type="AlphaFoldDB" id="A0AAU7S2X1"/>